<evidence type="ECO:0000313" key="2">
    <source>
        <dbReference type="Proteomes" id="UP001562425"/>
    </source>
</evidence>
<protein>
    <submittedName>
        <fullName evidence="1">Uncharacterized protein</fullName>
    </submittedName>
</protein>
<sequence length="28" mass="3318">RIALTRYLSTRREFFCSQKVTVTLKSNV</sequence>
<dbReference type="EMBL" id="JBEHCU010003689">
    <property type="protein sequence ID" value="KAL1402032.1"/>
    <property type="molecule type" value="Genomic_DNA"/>
</dbReference>
<keyword evidence="2" id="KW-1185">Reference proteome</keyword>
<comment type="caution">
    <text evidence="1">The sequence shown here is derived from an EMBL/GenBank/DDBJ whole genome shotgun (WGS) entry which is preliminary data.</text>
</comment>
<dbReference type="AlphaFoldDB" id="A0ABD1DR36"/>
<proteinExistence type="predicted"/>
<dbReference type="Proteomes" id="UP001562425">
    <property type="component" value="Unassembled WGS sequence"/>
</dbReference>
<name>A0ABD1DR36_CULPP</name>
<feature type="non-terminal residue" evidence="1">
    <location>
        <position position="28"/>
    </location>
</feature>
<accession>A0ABD1DR36</accession>
<reference evidence="1 2" key="1">
    <citation type="submission" date="2024-05" db="EMBL/GenBank/DDBJ databases">
        <title>Culex pipiens pipiens assembly and annotation.</title>
        <authorList>
            <person name="Alout H."/>
            <person name="Durand T."/>
        </authorList>
    </citation>
    <scope>NUCLEOTIDE SEQUENCE [LARGE SCALE GENOMIC DNA]</scope>
    <source>
        <strain evidence="1">HA-2024</strain>
        <tissue evidence="1">Whole body</tissue>
    </source>
</reference>
<evidence type="ECO:0000313" key="1">
    <source>
        <dbReference type="EMBL" id="KAL1402032.1"/>
    </source>
</evidence>
<organism evidence="1 2">
    <name type="scientific">Culex pipiens pipiens</name>
    <name type="common">Northern house mosquito</name>
    <dbReference type="NCBI Taxonomy" id="38569"/>
    <lineage>
        <taxon>Eukaryota</taxon>
        <taxon>Metazoa</taxon>
        <taxon>Ecdysozoa</taxon>
        <taxon>Arthropoda</taxon>
        <taxon>Hexapoda</taxon>
        <taxon>Insecta</taxon>
        <taxon>Pterygota</taxon>
        <taxon>Neoptera</taxon>
        <taxon>Endopterygota</taxon>
        <taxon>Diptera</taxon>
        <taxon>Nematocera</taxon>
        <taxon>Culicoidea</taxon>
        <taxon>Culicidae</taxon>
        <taxon>Culicinae</taxon>
        <taxon>Culicini</taxon>
        <taxon>Culex</taxon>
        <taxon>Culex</taxon>
    </lineage>
</organism>
<gene>
    <name evidence="1" type="ORF">pipiens_000131</name>
</gene>
<feature type="non-terminal residue" evidence="1">
    <location>
        <position position="1"/>
    </location>
</feature>